<comment type="caution">
    <text evidence="2">The sequence shown here is derived from an EMBL/GenBank/DDBJ whole genome shotgun (WGS) entry which is preliminary data.</text>
</comment>
<organism evidence="2 3">
    <name type="scientific">Polarella glacialis</name>
    <name type="common">Dinoflagellate</name>
    <dbReference type="NCBI Taxonomy" id="89957"/>
    <lineage>
        <taxon>Eukaryota</taxon>
        <taxon>Sar</taxon>
        <taxon>Alveolata</taxon>
        <taxon>Dinophyceae</taxon>
        <taxon>Suessiales</taxon>
        <taxon>Suessiaceae</taxon>
        <taxon>Polarella</taxon>
    </lineage>
</organism>
<evidence type="ECO:0000256" key="1">
    <source>
        <dbReference type="SAM" id="Phobius"/>
    </source>
</evidence>
<keyword evidence="1" id="KW-1133">Transmembrane helix</keyword>
<gene>
    <name evidence="2" type="ORF">PGLA1383_LOCUS28601</name>
</gene>
<evidence type="ECO:0000313" key="2">
    <source>
        <dbReference type="EMBL" id="CAE8610783.1"/>
    </source>
</evidence>
<accession>A0A813F8F4</accession>
<protein>
    <submittedName>
        <fullName evidence="2">Uncharacterized protein</fullName>
    </submittedName>
</protein>
<keyword evidence="1" id="KW-0472">Membrane</keyword>
<evidence type="ECO:0000313" key="3">
    <source>
        <dbReference type="Proteomes" id="UP000654075"/>
    </source>
</evidence>
<dbReference type="AlphaFoldDB" id="A0A813F8F4"/>
<sequence>MDSISVGNRTCLGFQYFIGVAAFWMFASFSIFCALGCMPVLFAYLRGGNCFDDNLDTGTGLESHHQRFAIPNFGFSTFCSDCCGWCCCFPCMGTQEYRQVMELLKRGPVQVQAPGMPTIVGMPVQVPMVVGTVIKR</sequence>
<reference evidence="2" key="1">
    <citation type="submission" date="2021-02" db="EMBL/GenBank/DDBJ databases">
        <authorList>
            <person name="Dougan E. K."/>
            <person name="Rhodes N."/>
            <person name="Thang M."/>
            <person name="Chan C."/>
        </authorList>
    </citation>
    <scope>NUCLEOTIDE SEQUENCE</scope>
</reference>
<dbReference type="Proteomes" id="UP000654075">
    <property type="component" value="Unassembled WGS sequence"/>
</dbReference>
<dbReference type="EMBL" id="CAJNNV010024836">
    <property type="protein sequence ID" value="CAE8610783.1"/>
    <property type="molecule type" value="Genomic_DNA"/>
</dbReference>
<name>A0A813F8F4_POLGL</name>
<feature type="transmembrane region" description="Helical" evidence="1">
    <location>
        <begin position="16"/>
        <end position="45"/>
    </location>
</feature>
<keyword evidence="3" id="KW-1185">Reference proteome</keyword>
<proteinExistence type="predicted"/>
<keyword evidence="1" id="KW-0812">Transmembrane</keyword>